<dbReference type="SUPFAM" id="SSF144292">
    <property type="entry name" value="occludin/ELL-like"/>
    <property type="match status" value="1"/>
</dbReference>
<dbReference type="InterPro" id="IPR031176">
    <property type="entry name" value="ELL/occludin"/>
</dbReference>
<dbReference type="Proteomes" id="UP001476798">
    <property type="component" value="Unassembled WGS sequence"/>
</dbReference>
<feature type="coiled-coil region" evidence="3">
    <location>
        <begin position="43"/>
        <end position="70"/>
    </location>
</feature>
<gene>
    <name evidence="6" type="ORF">GOODEAATRI_006919</name>
</gene>
<dbReference type="PANTHER" id="PTHR23288:SF6">
    <property type="entry name" value="OCCLUDIN"/>
    <property type="match status" value="1"/>
</dbReference>
<evidence type="ECO:0000256" key="1">
    <source>
        <dbReference type="ARBA" id="ARBA00009171"/>
    </source>
</evidence>
<evidence type="ECO:0000259" key="5">
    <source>
        <dbReference type="PROSITE" id="PS51980"/>
    </source>
</evidence>
<evidence type="ECO:0000256" key="2">
    <source>
        <dbReference type="PROSITE-ProRule" id="PRU01324"/>
    </source>
</evidence>
<organism evidence="6 7">
    <name type="scientific">Goodea atripinnis</name>
    <dbReference type="NCBI Taxonomy" id="208336"/>
    <lineage>
        <taxon>Eukaryota</taxon>
        <taxon>Metazoa</taxon>
        <taxon>Chordata</taxon>
        <taxon>Craniata</taxon>
        <taxon>Vertebrata</taxon>
        <taxon>Euteleostomi</taxon>
        <taxon>Actinopterygii</taxon>
        <taxon>Neopterygii</taxon>
        <taxon>Teleostei</taxon>
        <taxon>Neoteleostei</taxon>
        <taxon>Acanthomorphata</taxon>
        <taxon>Ovalentaria</taxon>
        <taxon>Atherinomorphae</taxon>
        <taxon>Cyprinodontiformes</taxon>
        <taxon>Goodeidae</taxon>
        <taxon>Goodea</taxon>
    </lineage>
</organism>
<keyword evidence="3" id="KW-0175">Coiled coil</keyword>
<dbReference type="PANTHER" id="PTHR23288">
    <property type="entry name" value="OCCLUDIN AND RNA POLYMERASE II ELONGATION FACTOR ELL"/>
    <property type="match status" value="1"/>
</dbReference>
<name>A0ABV0MZA2_9TELE</name>
<reference evidence="6 7" key="1">
    <citation type="submission" date="2021-06" db="EMBL/GenBank/DDBJ databases">
        <authorList>
            <person name="Palmer J.M."/>
        </authorList>
    </citation>
    <scope>NUCLEOTIDE SEQUENCE [LARGE SCALE GENOMIC DNA]</scope>
    <source>
        <strain evidence="6 7">GA_2019</strain>
        <tissue evidence="6">Muscle</tissue>
    </source>
</reference>
<feature type="region of interest" description="Disordered" evidence="4">
    <location>
        <begin position="1"/>
        <end position="22"/>
    </location>
</feature>
<dbReference type="Pfam" id="PF07303">
    <property type="entry name" value="Occludin_ELL"/>
    <property type="match status" value="1"/>
</dbReference>
<dbReference type="InterPro" id="IPR010844">
    <property type="entry name" value="Occludin_ELL"/>
</dbReference>
<proteinExistence type="inferred from homology"/>
<dbReference type="PROSITE" id="PS51980">
    <property type="entry name" value="OCEL"/>
    <property type="match status" value="1"/>
</dbReference>
<accession>A0ABV0MZA2</accession>
<protein>
    <recommendedName>
        <fullName evidence="5">OCEL domain-containing protein</fullName>
    </recommendedName>
</protein>
<keyword evidence="7" id="KW-1185">Reference proteome</keyword>
<dbReference type="Gene3D" id="6.10.140.340">
    <property type="match status" value="1"/>
</dbReference>
<feature type="domain" description="OCEL" evidence="5">
    <location>
        <begin position="14"/>
        <end position="76"/>
    </location>
</feature>
<dbReference type="EMBL" id="JAHRIO010020330">
    <property type="protein sequence ID" value="MEQ2164468.1"/>
    <property type="molecule type" value="Genomic_DNA"/>
</dbReference>
<sequence>MSPSMKRSTQQEEKRAMNLTWKNGRDAQRHEYKREFDADLREYKRLCAEMDDVNDRLNKLSRQLDTLDESSAKYQV</sequence>
<evidence type="ECO:0000256" key="3">
    <source>
        <dbReference type="SAM" id="Coils"/>
    </source>
</evidence>
<evidence type="ECO:0000313" key="7">
    <source>
        <dbReference type="Proteomes" id="UP001476798"/>
    </source>
</evidence>
<comment type="similarity">
    <text evidence="1 2">Belongs to the ELL/occludin family.</text>
</comment>
<evidence type="ECO:0000313" key="6">
    <source>
        <dbReference type="EMBL" id="MEQ2164468.1"/>
    </source>
</evidence>
<comment type="caution">
    <text evidence="6">The sequence shown here is derived from an EMBL/GenBank/DDBJ whole genome shotgun (WGS) entry which is preliminary data.</text>
</comment>
<evidence type="ECO:0000256" key="4">
    <source>
        <dbReference type="SAM" id="MobiDB-lite"/>
    </source>
</evidence>